<sequence>MGLIRKAAAASVVVNTNQSRKHNKRAAAELQAQTELMRQQTAIQAHQLAIFAAAQHAAQARAMAEIAEAQRAADIEAGAAWHPDPWGQARLRWHNSREWTHLLSD</sequence>
<proteinExistence type="predicted"/>
<organism evidence="1 2">
    <name type="scientific">Cellulomonas xylanilytica</name>
    <dbReference type="NCBI Taxonomy" id="233583"/>
    <lineage>
        <taxon>Bacteria</taxon>
        <taxon>Bacillati</taxon>
        <taxon>Actinomycetota</taxon>
        <taxon>Actinomycetes</taxon>
        <taxon>Micrococcales</taxon>
        <taxon>Cellulomonadaceae</taxon>
        <taxon>Cellulomonas</taxon>
    </lineage>
</organism>
<evidence type="ECO:0000313" key="1">
    <source>
        <dbReference type="EMBL" id="GEK21431.1"/>
    </source>
</evidence>
<protein>
    <recommendedName>
        <fullName evidence="3">DUF2510 domain-containing protein</fullName>
    </recommendedName>
</protein>
<dbReference type="Proteomes" id="UP000321118">
    <property type="component" value="Unassembled WGS sequence"/>
</dbReference>
<evidence type="ECO:0008006" key="3">
    <source>
        <dbReference type="Google" id="ProtNLM"/>
    </source>
</evidence>
<accession>A0A510V669</accession>
<dbReference type="AlphaFoldDB" id="A0A510V669"/>
<evidence type="ECO:0000313" key="2">
    <source>
        <dbReference type="Proteomes" id="UP000321118"/>
    </source>
</evidence>
<dbReference type="EMBL" id="BJUB01000005">
    <property type="protein sequence ID" value="GEK21431.1"/>
    <property type="molecule type" value="Genomic_DNA"/>
</dbReference>
<dbReference type="RefSeq" id="WP_146927230.1">
    <property type="nucleotide sequence ID" value="NZ_BJUB01000005.1"/>
</dbReference>
<reference evidence="1 2" key="1">
    <citation type="submission" date="2019-07" db="EMBL/GenBank/DDBJ databases">
        <title>Whole genome shotgun sequence of Cellulomonas xylanilytica NBRC 101102.</title>
        <authorList>
            <person name="Hosoyama A."/>
            <person name="Uohara A."/>
            <person name="Ohji S."/>
            <person name="Ichikawa N."/>
        </authorList>
    </citation>
    <scope>NUCLEOTIDE SEQUENCE [LARGE SCALE GENOMIC DNA]</scope>
    <source>
        <strain evidence="1 2">NBRC 101102</strain>
    </source>
</reference>
<name>A0A510V669_9CELL</name>
<comment type="caution">
    <text evidence="1">The sequence shown here is derived from an EMBL/GenBank/DDBJ whole genome shotgun (WGS) entry which is preliminary data.</text>
</comment>
<gene>
    <name evidence="1" type="ORF">CXY01_19510</name>
</gene>
<keyword evidence="2" id="KW-1185">Reference proteome</keyword>